<dbReference type="EMBL" id="VWRN01000031">
    <property type="protein sequence ID" value="KAA6124480.1"/>
    <property type="molecule type" value="Genomic_DNA"/>
</dbReference>
<evidence type="ECO:0000259" key="1">
    <source>
        <dbReference type="Pfam" id="PF10030"/>
    </source>
</evidence>
<proteinExistence type="predicted"/>
<feature type="domain" description="DUF2272" evidence="1">
    <location>
        <begin position="202"/>
        <end position="342"/>
    </location>
</feature>
<keyword evidence="3" id="KW-1185">Reference proteome</keyword>
<evidence type="ECO:0000313" key="3">
    <source>
        <dbReference type="Proteomes" id="UP000324324"/>
    </source>
</evidence>
<dbReference type="Proteomes" id="UP000324324">
    <property type="component" value="Unassembled WGS sequence"/>
</dbReference>
<comment type="caution">
    <text evidence="2">The sequence shown here is derived from an EMBL/GenBank/DDBJ whole genome shotgun (WGS) entry which is preliminary data.</text>
</comment>
<gene>
    <name evidence="2" type="ORF">F1599_11240</name>
</gene>
<protein>
    <submittedName>
        <fullName evidence="2">DUF2272 domain-containing protein</fullName>
    </submittedName>
</protein>
<dbReference type="RefSeq" id="WP_149317451.1">
    <property type="nucleotide sequence ID" value="NZ_CP080293.1"/>
</dbReference>
<accession>A0A5M8AS33</accession>
<organism evidence="2 3">
    <name type="scientific">Cupriavidus cauae</name>
    <dbReference type="NCBI Taxonomy" id="2608999"/>
    <lineage>
        <taxon>Bacteria</taxon>
        <taxon>Pseudomonadati</taxon>
        <taxon>Pseudomonadota</taxon>
        <taxon>Betaproteobacteria</taxon>
        <taxon>Burkholderiales</taxon>
        <taxon>Burkholderiaceae</taxon>
        <taxon>Cupriavidus</taxon>
    </lineage>
</organism>
<dbReference type="Pfam" id="PF10030">
    <property type="entry name" value="DUF2272"/>
    <property type="match status" value="1"/>
</dbReference>
<reference evidence="2 3" key="1">
    <citation type="submission" date="2019-09" db="EMBL/GenBank/DDBJ databases">
        <title>Isolation of a novel species in the genus Cupriavidus from patients with sepsis using whole genome sequencing.</title>
        <authorList>
            <person name="Kweon O.J."/>
            <person name="Lee M.-K."/>
        </authorList>
    </citation>
    <scope>NUCLEOTIDE SEQUENCE [LARGE SCALE GENOMIC DNA]</scope>
    <source>
        <strain evidence="2 3">MKL-01</strain>
    </source>
</reference>
<name>A0A5M8AS33_9BURK</name>
<evidence type="ECO:0000313" key="2">
    <source>
        <dbReference type="EMBL" id="KAA6124480.1"/>
    </source>
</evidence>
<dbReference type="InterPro" id="IPR019262">
    <property type="entry name" value="DUF2272"/>
</dbReference>
<sequence length="347" mass="37176">MPMRALPPGFPQRYSHRFSHDFPQRSAGLAGRALTVLRTRFSVLAGTVAACLLTACATPPSQPPSPPPTARPQAMPLPQAQVQAPAPMPGATPRQRIVQIALQEWQRWGGQTIRIGRDDTACVVSSPLPPPPPALPDGIEELLQNGSLNASSADTDESFGTTAAPGCAGFPDGTGMEATPQGCALAQRYWAIVGKEVDCQQITEGRWAWSAVFISWVLRQAGLNERQFLTGQSHSMYVVDARDGILPAPAFRLEPLPAMPRPGDILCAGRGRDKYLSGVDEIGFGTTPMHCDIVVEIDATARVVKTIGGNLQQSVSMELIELGDSGMVDGFTNSHAPWLVLMRNQLP</sequence>
<dbReference type="AlphaFoldDB" id="A0A5M8AS33"/>